<evidence type="ECO:0000256" key="5">
    <source>
        <dbReference type="SAM" id="MobiDB-lite"/>
    </source>
</evidence>
<dbReference type="InterPro" id="IPR013057">
    <property type="entry name" value="AA_transpt_TM"/>
</dbReference>
<comment type="caution">
    <text evidence="7">The sequence shown here is derived from an EMBL/GenBank/DDBJ whole genome shotgun (WGS) entry which is preliminary data.</text>
</comment>
<sequence length="477" mass="52228">MSNDKRPILPEAVLPGESIVPTNTLPKTDGPQHNPNNNADDDESFPELNKIPGDNLKFSKTNGLTVLTTAVFIVGEMAGSGILALPDAVKNTGWIGIVLILACGLGAGFTGVRLGQCWVIVQSRYTEYQGHVRYPYPAIGYKCFGNYGRYPVSFCINFTLFGVSTVFLLLAAQNIQSLIFSWTGTHFSYCILLIILAAILLPLSWLGTPNDFWFVGVGAMAATAVACLLLFIGNLLESRGVDISTVKHTRPTFQSFFLGFGAILFSFGGHAAYPTIQHDMVEPQKFPKAILIAYSTIMCMYIPVSSSGYFIFGDNLQTNVLQNLNTQPVIRQIVEVLIILHLMLGFIIVINPLSQEVEELFKIPHSFNWKRCLLRSGIVCLVLFVGESIPHFGVILNLIGGSSTTFLVFVFPSIFYLKLCSMKGDWDEIEVELWEKVLLIILCSIGVVGGVASTVSTIQSMVDPKTFVPPCYVNGGV</sequence>
<accession>A0A8J1TFI8</accession>
<feature type="transmembrane region" description="Helical" evidence="6">
    <location>
        <begin position="64"/>
        <end position="86"/>
    </location>
</feature>
<dbReference type="GO" id="GO:0015179">
    <property type="term" value="F:L-amino acid transmembrane transporter activity"/>
    <property type="evidence" value="ECO:0007669"/>
    <property type="project" value="TreeGrafter"/>
</dbReference>
<reference evidence="7" key="1">
    <citation type="submission" date="2022-03" db="EMBL/GenBank/DDBJ databases">
        <authorList>
            <person name="Martin C."/>
        </authorList>
    </citation>
    <scope>NUCLEOTIDE SEQUENCE</scope>
</reference>
<evidence type="ECO:0000256" key="4">
    <source>
        <dbReference type="ARBA" id="ARBA00023136"/>
    </source>
</evidence>
<feature type="transmembrane region" description="Helical" evidence="6">
    <location>
        <begin position="332"/>
        <end position="351"/>
    </location>
</feature>
<dbReference type="EMBL" id="CAIIXF020000011">
    <property type="protein sequence ID" value="CAH1798297.1"/>
    <property type="molecule type" value="Genomic_DNA"/>
</dbReference>
<name>A0A8J1TFI8_OWEFU</name>
<dbReference type="FunFam" id="1.20.1740.10:FF:000052">
    <property type="entry name" value="Lysine histidine transporter-like 3"/>
    <property type="match status" value="1"/>
</dbReference>
<feature type="transmembrane region" description="Helical" evidence="6">
    <location>
        <begin position="256"/>
        <end position="276"/>
    </location>
</feature>
<evidence type="ECO:0000256" key="2">
    <source>
        <dbReference type="ARBA" id="ARBA00022692"/>
    </source>
</evidence>
<comment type="subcellular location">
    <subcellularLocation>
        <location evidence="1">Membrane</location>
        <topology evidence="1">Multi-pass membrane protein</topology>
    </subcellularLocation>
</comment>
<organism evidence="7 8">
    <name type="scientific">Owenia fusiformis</name>
    <name type="common">Polychaete worm</name>
    <dbReference type="NCBI Taxonomy" id="6347"/>
    <lineage>
        <taxon>Eukaryota</taxon>
        <taxon>Metazoa</taxon>
        <taxon>Spiralia</taxon>
        <taxon>Lophotrochozoa</taxon>
        <taxon>Annelida</taxon>
        <taxon>Polychaeta</taxon>
        <taxon>Sedentaria</taxon>
        <taxon>Canalipalpata</taxon>
        <taxon>Sabellida</taxon>
        <taxon>Oweniida</taxon>
        <taxon>Oweniidae</taxon>
        <taxon>Owenia</taxon>
    </lineage>
</organism>
<protein>
    <submittedName>
        <fullName evidence="7">Uncharacterized protein</fullName>
    </submittedName>
</protein>
<feature type="region of interest" description="Disordered" evidence="5">
    <location>
        <begin position="1"/>
        <end position="46"/>
    </location>
</feature>
<evidence type="ECO:0000313" key="7">
    <source>
        <dbReference type="EMBL" id="CAH1798297.1"/>
    </source>
</evidence>
<dbReference type="Proteomes" id="UP000749559">
    <property type="component" value="Unassembled WGS sequence"/>
</dbReference>
<feature type="transmembrane region" description="Helical" evidence="6">
    <location>
        <begin position="288"/>
        <end position="312"/>
    </location>
</feature>
<evidence type="ECO:0000313" key="8">
    <source>
        <dbReference type="Proteomes" id="UP000749559"/>
    </source>
</evidence>
<feature type="transmembrane region" description="Helical" evidence="6">
    <location>
        <begin position="178"/>
        <end position="200"/>
    </location>
</feature>
<dbReference type="Pfam" id="PF01490">
    <property type="entry name" value="Aa_trans"/>
    <property type="match status" value="1"/>
</dbReference>
<dbReference type="AlphaFoldDB" id="A0A8J1TFI8"/>
<keyword evidence="3 6" id="KW-1133">Transmembrane helix</keyword>
<gene>
    <name evidence="7" type="ORF">OFUS_LOCUS22454</name>
</gene>
<dbReference type="PANTHER" id="PTHR22950:SF703">
    <property type="entry name" value="AMINO ACID TRANSPORTER TRANSMEMBRANE DOMAIN-CONTAINING PROTEIN"/>
    <property type="match status" value="1"/>
</dbReference>
<feature type="transmembrane region" description="Helical" evidence="6">
    <location>
        <begin position="212"/>
        <end position="236"/>
    </location>
</feature>
<feature type="transmembrane region" description="Helical" evidence="6">
    <location>
        <begin position="152"/>
        <end position="172"/>
    </location>
</feature>
<dbReference type="GO" id="GO:0005774">
    <property type="term" value="C:vacuolar membrane"/>
    <property type="evidence" value="ECO:0007669"/>
    <property type="project" value="TreeGrafter"/>
</dbReference>
<feature type="compositionally biased region" description="Polar residues" evidence="5">
    <location>
        <begin position="20"/>
        <end position="38"/>
    </location>
</feature>
<dbReference type="OrthoDB" id="655540at2759"/>
<feature type="transmembrane region" description="Helical" evidence="6">
    <location>
        <begin position="92"/>
        <end position="114"/>
    </location>
</feature>
<feature type="transmembrane region" description="Helical" evidence="6">
    <location>
        <begin position="437"/>
        <end position="458"/>
    </location>
</feature>
<feature type="transmembrane region" description="Helical" evidence="6">
    <location>
        <begin position="395"/>
        <end position="417"/>
    </location>
</feature>
<keyword evidence="8" id="KW-1185">Reference proteome</keyword>
<proteinExistence type="predicted"/>
<keyword evidence="2 6" id="KW-0812">Transmembrane</keyword>
<dbReference type="PANTHER" id="PTHR22950">
    <property type="entry name" value="AMINO ACID TRANSPORTER"/>
    <property type="match status" value="1"/>
</dbReference>
<evidence type="ECO:0000256" key="6">
    <source>
        <dbReference type="SAM" id="Phobius"/>
    </source>
</evidence>
<evidence type="ECO:0000256" key="3">
    <source>
        <dbReference type="ARBA" id="ARBA00022989"/>
    </source>
</evidence>
<evidence type="ECO:0000256" key="1">
    <source>
        <dbReference type="ARBA" id="ARBA00004141"/>
    </source>
</evidence>
<keyword evidence="4 6" id="KW-0472">Membrane</keyword>